<evidence type="ECO:0000313" key="3">
    <source>
        <dbReference type="Proteomes" id="UP001318860"/>
    </source>
</evidence>
<evidence type="ECO:0000313" key="2">
    <source>
        <dbReference type="EMBL" id="KAK6160713.1"/>
    </source>
</evidence>
<comment type="caution">
    <text evidence="2">The sequence shown here is derived from an EMBL/GenBank/DDBJ whole genome shotgun (WGS) entry which is preliminary data.</text>
</comment>
<dbReference type="PANTHER" id="PTHR31635:SF196">
    <property type="entry name" value="REVERSE TRANSCRIPTASE DOMAIN-CONTAINING PROTEIN-RELATED"/>
    <property type="match status" value="1"/>
</dbReference>
<gene>
    <name evidence="2" type="ORF">DH2020_004094</name>
</gene>
<dbReference type="InterPro" id="IPR043502">
    <property type="entry name" value="DNA/RNA_pol_sf"/>
</dbReference>
<keyword evidence="3" id="KW-1185">Reference proteome</keyword>
<dbReference type="PANTHER" id="PTHR31635">
    <property type="entry name" value="REVERSE TRANSCRIPTASE DOMAIN-CONTAINING PROTEIN-RELATED"/>
    <property type="match status" value="1"/>
</dbReference>
<accession>A0ABR0XNG7</accession>
<sequence length="728" mass="82862">MASPSYCAKILMFPCAATVIDLSTLMFHMRLSPFDLQGPMDSPMWPFAVNFGTNSRTWPPPQMFRGFVLAILTKFSNIMNFPVVVLALLDYCDLTDMVFTGPKFTWHRLAVHPFTQRARLERSLCNLSFHHLFSDYRITNTPTFTSDHTYIFVQLSFNKFQCLHPPKSKPRRFESYWIKSADCERIISENWSATVGDISVKMENCLLGLINWNKFTFGDLTEKINRIKKDIARLEGGLITPDIKQQLTTLHARLDMLLEFNDLKWKQRAKQYWYKNGDRNTSFFHAHASQRQSTNHIASLKDPLGHVVPDPVAIEQLIVNYFDDIFTSSSPSMHHIRQALDRVPTKLSKDMIDRLSNPFSATEVVKAIKNMHPYKSLGPDSMSPIFFKKFWSIIGDDISKSVLHFLNTKEMPRGLYFTHIVLISKVKNSDYVSQFRPISICNVIYRIASKVITNRVRPLLVHIISETQSSFIPGRQITDNILVAYEIHHSMKARTKGKRGLMSTKLDMSKAFDRVEWSFVFGVLKSLGFPDNFIDLIHVCITSSSFSFLLNGSQFGAVTPHRGIRLGDPLSPYIFIICAEVFSIILQDLQAAGKIHGIQVPKNAPCVSHLFFADDTLLFGNATVEEAKFIRFAISLFRKASGQQVNFEKSGIVFSPHIDASIARSISQLLGIPIMSSHGKYLGLPSVIGKNKKEIFTSIQDRVWKRIQGWKEKTLSQAGRDILIKSVV</sequence>
<dbReference type="SUPFAM" id="SSF56672">
    <property type="entry name" value="DNA/RNA polymerases"/>
    <property type="match status" value="1"/>
</dbReference>
<organism evidence="2 3">
    <name type="scientific">Rehmannia glutinosa</name>
    <name type="common">Chinese foxglove</name>
    <dbReference type="NCBI Taxonomy" id="99300"/>
    <lineage>
        <taxon>Eukaryota</taxon>
        <taxon>Viridiplantae</taxon>
        <taxon>Streptophyta</taxon>
        <taxon>Embryophyta</taxon>
        <taxon>Tracheophyta</taxon>
        <taxon>Spermatophyta</taxon>
        <taxon>Magnoliopsida</taxon>
        <taxon>eudicotyledons</taxon>
        <taxon>Gunneridae</taxon>
        <taxon>Pentapetalae</taxon>
        <taxon>asterids</taxon>
        <taxon>lamiids</taxon>
        <taxon>Lamiales</taxon>
        <taxon>Orobanchaceae</taxon>
        <taxon>Rehmannieae</taxon>
        <taxon>Rehmannia</taxon>
    </lineage>
</organism>
<evidence type="ECO:0000259" key="1">
    <source>
        <dbReference type="PROSITE" id="PS50878"/>
    </source>
</evidence>
<dbReference type="CDD" id="cd01650">
    <property type="entry name" value="RT_nLTR_like"/>
    <property type="match status" value="1"/>
</dbReference>
<feature type="domain" description="Reverse transcriptase" evidence="1">
    <location>
        <begin position="404"/>
        <end position="674"/>
    </location>
</feature>
<dbReference type="EMBL" id="JABTTQ020000003">
    <property type="protein sequence ID" value="KAK6160713.1"/>
    <property type="molecule type" value="Genomic_DNA"/>
</dbReference>
<dbReference type="InterPro" id="IPR000477">
    <property type="entry name" value="RT_dom"/>
</dbReference>
<protein>
    <recommendedName>
        <fullName evidence="1">Reverse transcriptase domain-containing protein</fullName>
    </recommendedName>
</protein>
<proteinExistence type="predicted"/>
<dbReference type="Pfam" id="PF00078">
    <property type="entry name" value="RVT_1"/>
    <property type="match status" value="1"/>
</dbReference>
<reference evidence="2 3" key="1">
    <citation type="journal article" date="2021" name="Comput. Struct. Biotechnol. J.">
        <title>De novo genome assembly of the potent medicinal plant Rehmannia glutinosa using nanopore technology.</title>
        <authorList>
            <person name="Ma L."/>
            <person name="Dong C."/>
            <person name="Song C."/>
            <person name="Wang X."/>
            <person name="Zheng X."/>
            <person name="Niu Y."/>
            <person name="Chen S."/>
            <person name="Feng W."/>
        </authorList>
    </citation>
    <scope>NUCLEOTIDE SEQUENCE [LARGE SCALE GENOMIC DNA]</scope>
    <source>
        <strain evidence="2">DH-2019</strain>
    </source>
</reference>
<name>A0ABR0XNG7_REHGL</name>
<dbReference type="Proteomes" id="UP001318860">
    <property type="component" value="Unassembled WGS sequence"/>
</dbReference>
<dbReference type="PROSITE" id="PS50878">
    <property type="entry name" value="RT_POL"/>
    <property type="match status" value="1"/>
</dbReference>